<dbReference type="SUPFAM" id="SSF64005">
    <property type="entry name" value="Undecaprenyl diphosphate synthase"/>
    <property type="match status" value="1"/>
</dbReference>
<evidence type="ECO:0000256" key="3">
    <source>
        <dbReference type="HAMAP-Rule" id="MF_01139"/>
    </source>
</evidence>
<keyword evidence="3" id="KW-0460">Magnesium</keyword>
<dbReference type="InterPro" id="IPR036424">
    <property type="entry name" value="UPP_synth-like_sf"/>
</dbReference>
<proteinExistence type="inferred from homology"/>
<dbReference type="GO" id="GO:0000287">
    <property type="term" value="F:magnesium ion binding"/>
    <property type="evidence" value="ECO:0007669"/>
    <property type="project" value="UniProtKB-UniRule"/>
</dbReference>
<feature type="binding site" evidence="3">
    <location>
        <position position="38"/>
    </location>
    <ligand>
        <name>substrate</name>
    </ligand>
</feature>
<dbReference type="GO" id="GO:0045547">
    <property type="term" value="F:ditrans,polycis-polyprenyl diphosphate synthase [(2E,6E)-farnesyl diphosphate specific] activity"/>
    <property type="evidence" value="ECO:0007669"/>
    <property type="project" value="TreeGrafter"/>
</dbReference>
<protein>
    <recommendedName>
        <fullName evidence="3">Isoprenyl transferase</fullName>
        <ecNumber evidence="3">2.5.1.-</ecNumber>
    </recommendedName>
</protein>
<comment type="function">
    <text evidence="3">Catalyzes the condensation of isopentenyl diphosphate (IPP) with allylic pyrophosphates generating different type of terpenoids.</text>
</comment>
<comment type="similarity">
    <text evidence="2">Belongs to the UPP synthase family. Z-FPP synthase subfamily.</text>
</comment>
<evidence type="ECO:0000313" key="5">
    <source>
        <dbReference type="Proteomes" id="UP000230833"/>
    </source>
</evidence>
<dbReference type="Pfam" id="PF01255">
    <property type="entry name" value="Prenyltransf"/>
    <property type="match status" value="1"/>
</dbReference>
<comment type="caution">
    <text evidence="3">Lacks conserved residue(s) required for the propagation of feature annotation.</text>
</comment>
<organism evidence="4 5">
    <name type="scientific">Candidatus Vogelbacteria bacterium CG10_big_fil_rev_8_21_14_0_10_45_14</name>
    <dbReference type="NCBI Taxonomy" id="1975042"/>
    <lineage>
        <taxon>Bacteria</taxon>
        <taxon>Candidatus Vogeliibacteriota</taxon>
    </lineage>
</organism>
<dbReference type="EC" id="2.5.1.-" evidence="3"/>
<feature type="binding site" evidence="3">
    <location>
        <position position="26"/>
    </location>
    <ligand>
        <name>substrate</name>
    </ligand>
</feature>
<dbReference type="InterPro" id="IPR018520">
    <property type="entry name" value="UPP_synth-like_CS"/>
</dbReference>
<feature type="binding site" evidence="3">
    <location>
        <begin position="66"/>
        <end position="68"/>
    </location>
    <ligand>
        <name>substrate</name>
    </ligand>
</feature>
<feature type="binding site" evidence="3">
    <location>
        <begin position="187"/>
        <end position="189"/>
    </location>
    <ligand>
        <name>substrate</name>
    </ligand>
</feature>
<dbReference type="InterPro" id="IPR001441">
    <property type="entry name" value="UPP_synth-like"/>
</dbReference>
<dbReference type="CDD" id="cd00475">
    <property type="entry name" value="Cis_IPPS"/>
    <property type="match status" value="1"/>
</dbReference>
<keyword evidence="3" id="KW-0479">Metal-binding</keyword>
<feature type="binding site" evidence="3">
    <location>
        <begin position="22"/>
        <end position="25"/>
    </location>
    <ligand>
        <name>substrate</name>
    </ligand>
</feature>
<feature type="active site" evidence="3">
    <location>
        <position position="21"/>
    </location>
</feature>
<keyword evidence="1 3" id="KW-0808">Transferase</keyword>
<feature type="binding site" evidence="3">
    <location>
        <position position="70"/>
    </location>
    <ligand>
        <name>substrate</name>
    </ligand>
</feature>
<dbReference type="HAMAP" id="MF_01139">
    <property type="entry name" value="ISPT"/>
    <property type="match status" value="1"/>
</dbReference>
<comment type="cofactor">
    <cofactor evidence="3">
        <name>Mg(2+)</name>
        <dbReference type="ChEBI" id="CHEBI:18420"/>
    </cofactor>
    <text evidence="3">Binds 2 magnesium ions per subunit.</text>
</comment>
<dbReference type="Gene3D" id="3.40.1180.10">
    <property type="entry name" value="Decaprenyl diphosphate synthase-like"/>
    <property type="match status" value="1"/>
</dbReference>
<comment type="caution">
    <text evidence="4">The sequence shown here is derived from an EMBL/GenBank/DDBJ whole genome shotgun (WGS) entry which is preliminary data.</text>
</comment>
<evidence type="ECO:0000256" key="2">
    <source>
        <dbReference type="ARBA" id="ARBA00038453"/>
    </source>
</evidence>
<name>A0A2H0RJY9_9BACT</name>
<sequence>MGQTLKNGKTDIPMCMGVIVDGNRRWAKENGSSSFEGHRAGYAKLKEFAVWTRDSGIKYLIAYVFSTENWSRGEGEVSYLMDLLRLMLGKERAWANKEGIKIKVAGSRDRLDQDIVRLVEETERETAKNDSLTFVLALNYGGRSEIIEAARKAALEGEITEESINKHLFTADIPDPDLIVRTGGNYRLSNFLPWQSIYSELIFVGKYFPALCKADFGDIMIEYASRERRFGK</sequence>
<feature type="active site" description="Proton acceptor" evidence="3">
    <location>
        <position position="69"/>
    </location>
</feature>
<dbReference type="PANTHER" id="PTHR10291:SF43">
    <property type="entry name" value="DEHYDRODOLICHYL DIPHOSPHATE SYNTHASE COMPLEX SUBUNIT DHDDS"/>
    <property type="match status" value="1"/>
</dbReference>
<evidence type="ECO:0000256" key="1">
    <source>
        <dbReference type="ARBA" id="ARBA00022679"/>
    </source>
</evidence>
<dbReference type="NCBIfam" id="TIGR00055">
    <property type="entry name" value="uppS"/>
    <property type="match status" value="1"/>
</dbReference>
<dbReference type="GO" id="GO:0016094">
    <property type="term" value="P:polyprenol biosynthetic process"/>
    <property type="evidence" value="ECO:0007669"/>
    <property type="project" value="TreeGrafter"/>
</dbReference>
<feature type="binding site" evidence="3">
    <location>
        <position position="181"/>
    </location>
    <ligand>
        <name>substrate</name>
    </ligand>
</feature>
<feature type="binding site" evidence="3">
    <location>
        <position position="21"/>
    </location>
    <ligand>
        <name>Mg(2+)</name>
        <dbReference type="ChEBI" id="CHEBI:18420"/>
    </ligand>
</feature>
<evidence type="ECO:0000313" key="4">
    <source>
        <dbReference type="EMBL" id="PIR46777.1"/>
    </source>
</evidence>
<comment type="subunit">
    <text evidence="3">Homodimer.</text>
</comment>
<feature type="binding site" evidence="3">
    <location>
        <position position="72"/>
    </location>
    <ligand>
        <name>substrate</name>
    </ligand>
</feature>
<dbReference type="Proteomes" id="UP000230833">
    <property type="component" value="Unassembled WGS sequence"/>
</dbReference>
<reference evidence="4 5" key="1">
    <citation type="submission" date="2017-09" db="EMBL/GenBank/DDBJ databases">
        <title>Depth-based differentiation of microbial function through sediment-hosted aquifers and enrichment of novel symbionts in the deep terrestrial subsurface.</title>
        <authorList>
            <person name="Probst A.J."/>
            <person name="Ladd B."/>
            <person name="Jarett J.K."/>
            <person name="Geller-Mcgrath D.E."/>
            <person name="Sieber C.M."/>
            <person name="Emerson J.B."/>
            <person name="Anantharaman K."/>
            <person name="Thomas B.C."/>
            <person name="Malmstrom R."/>
            <person name="Stieglmeier M."/>
            <person name="Klingl A."/>
            <person name="Woyke T."/>
            <person name="Ryan C.M."/>
            <person name="Banfield J.F."/>
        </authorList>
    </citation>
    <scope>NUCLEOTIDE SEQUENCE [LARGE SCALE GENOMIC DNA]</scope>
    <source>
        <strain evidence="4">CG10_big_fil_rev_8_21_14_0_10_45_14</strain>
    </source>
</reference>
<dbReference type="EMBL" id="PCYL01000028">
    <property type="protein sequence ID" value="PIR46777.1"/>
    <property type="molecule type" value="Genomic_DNA"/>
</dbReference>
<accession>A0A2H0RJY9</accession>
<gene>
    <name evidence="4" type="primary">uppS</name>
    <name evidence="4" type="ORF">COV07_02235</name>
</gene>
<dbReference type="PANTHER" id="PTHR10291">
    <property type="entry name" value="DEHYDRODOLICHYL DIPHOSPHATE SYNTHASE FAMILY MEMBER"/>
    <property type="match status" value="1"/>
</dbReference>
<feature type="binding site" evidence="3">
    <location>
        <position position="200"/>
    </location>
    <ligand>
        <name>Mg(2+)</name>
        <dbReference type="ChEBI" id="CHEBI:18420"/>
    </ligand>
</feature>
<dbReference type="PROSITE" id="PS01066">
    <property type="entry name" value="UPP_SYNTHASE"/>
    <property type="match status" value="1"/>
</dbReference>
<dbReference type="AlphaFoldDB" id="A0A2H0RJY9"/>